<evidence type="ECO:0000313" key="1">
    <source>
        <dbReference type="EMBL" id="MCX2695661.1"/>
    </source>
</evidence>
<sequence>MKRTMNDLRCASTVLGEVRDHTGRWHDGTKSYSDFANMIGTTTADLMRRLKLLGIVEHTGKRHRLTEVAIRKCYGTVYQKRPKDQPTLFYDLILPDGMVLIVTNLEATNQTETEVEKLRAAGLSLSEIGNQLGCSKQAVGKRLANLPPRLTDWPIKGSWKDDDEKTIMQIAA</sequence>
<protein>
    <recommendedName>
        <fullName evidence="3">Winged helix-turn-helix transcriptional regulator</fullName>
    </recommendedName>
</protein>
<accession>A0ABT3QJ98</accession>
<gene>
    <name evidence="1" type="ORF">OPR82_02585</name>
</gene>
<comment type="caution">
    <text evidence="1">The sequence shown here is derived from an EMBL/GenBank/DDBJ whole genome shotgun (WGS) entry which is preliminary data.</text>
</comment>
<dbReference type="EMBL" id="JAPHAV010000001">
    <property type="protein sequence ID" value="MCX2695661.1"/>
    <property type="molecule type" value="Genomic_DNA"/>
</dbReference>
<dbReference type="Proteomes" id="UP001301216">
    <property type="component" value="Unassembled WGS sequence"/>
</dbReference>
<keyword evidence="2" id="KW-1185">Reference proteome</keyword>
<proteinExistence type="predicted"/>
<reference evidence="1 2" key="1">
    <citation type="submission" date="2022-11" db="EMBL/GenBank/DDBJ databases">
        <title>Brucella sp. YY2X, whole genome shotgun sequencing project.</title>
        <authorList>
            <person name="Yang Y."/>
        </authorList>
    </citation>
    <scope>NUCLEOTIDE SEQUENCE [LARGE SCALE GENOMIC DNA]</scope>
    <source>
        <strain evidence="1 2">YY2X</strain>
    </source>
</reference>
<name>A0ABT3QJ98_9HYPH</name>
<dbReference type="RefSeq" id="WP_265982837.1">
    <property type="nucleotide sequence ID" value="NZ_JAPHAV010000001.1"/>
</dbReference>
<evidence type="ECO:0008006" key="3">
    <source>
        <dbReference type="Google" id="ProtNLM"/>
    </source>
</evidence>
<organism evidence="1 2">
    <name type="scientific">Ochrobactrum chromiisoli</name>
    <dbReference type="NCBI Taxonomy" id="2993941"/>
    <lineage>
        <taxon>Bacteria</taxon>
        <taxon>Pseudomonadati</taxon>
        <taxon>Pseudomonadota</taxon>
        <taxon>Alphaproteobacteria</taxon>
        <taxon>Hyphomicrobiales</taxon>
        <taxon>Brucellaceae</taxon>
        <taxon>Brucella/Ochrobactrum group</taxon>
        <taxon>Ochrobactrum</taxon>
    </lineage>
</organism>
<evidence type="ECO:0000313" key="2">
    <source>
        <dbReference type="Proteomes" id="UP001301216"/>
    </source>
</evidence>